<evidence type="ECO:0000256" key="6">
    <source>
        <dbReference type="ARBA" id="ARBA00023136"/>
    </source>
</evidence>
<feature type="transmembrane region" description="Helical" evidence="7">
    <location>
        <begin position="268"/>
        <end position="288"/>
    </location>
</feature>
<evidence type="ECO:0000313" key="10">
    <source>
        <dbReference type="Proteomes" id="UP000297986"/>
    </source>
</evidence>
<dbReference type="Pfam" id="PF07690">
    <property type="entry name" value="MFS_1"/>
    <property type="match status" value="1"/>
</dbReference>
<gene>
    <name evidence="9" type="ORF">E5S68_05075</name>
</gene>
<keyword evidence="5 7" id="KW-1133">Transmembrane helix</keyword>
<feature type="transmembrane region" description="Helical" evidence="7">
    <location>
        <begin position="69"/>
        <end position="91"/>
    </location>
</feature>
<dbReference type="InterPro" id="IPR001958">
    <property type="entry name" value="Tet-R_TetA/multi-R_MdtG-like"/>
</dbReference>
<dbReference type="PANTHER" id="PTHR43414:SF6">
    <property type="entry name" value="MULTIDRUG RESISTANCE PROTEIN MDTG"/>
    <property type="match status" value="1"/>
</dbReference>
<feature type="transmembrane region" description="Helical" evidence="7">
    <location>
        <begin position="121"/>
        <end position="141"/>
    </location>
</feature>
<evidence type="ECO:0000256" key="7">
    <source>
        <dbReference type="SAM" id="Phobius"/>
    </source>
</evidence>
<feature type="domain" description="Major facilitator superfamily (MFS) profile" evidence="8">
    <location>
        <begin position="1"/>
        <end position="380"/>
    </location>
</feature>
<proteinExistence type="predicted"/>
<dbReference type="OrthoDB" id="65739at2"/>
<feature type="transmembrane region" description="Helical" evidence="7">
    <location>
        <begin position="326"/>
        <end position="344"/>
    </location>
</feature>
<organism evidence="9 10">
    <name type="scientific">Streptococcus rubneri</name>
    <dbReference type="NCBI Taxonomy" id="1234680"/>
    <lineage>
        <taxon>Bacteria</taxon>
        <taxon>Bacillati</taxon>
        <taxon>Bacillota</taxon>
        <taxon>Bacilli</taxon>
        <taxon>Lactobacillales</taxon>
        <taxon>Streptococcaceae</taxon>
        <taxon>Streptococcus</taxon>
    </lineage>
</organism>
<feature type="transmembrane region" description="Helical" evidence="7">
    <location>
        <begin position="34"/>
        <end position="57"/>
    </location>
</feature>
<dbReference type="InterPro" id="IPR036259">
    <property type="entry name" value="MFS_trans_sf"/>
</dbReference>
<evidence type="ECO:0000259" key="8">
    <source>
        <dbReference type="PROSITE" id="PS50850"/>
    </source>
</evidence>
<accession>A0A4Z1DXW0</accession>
<sequence length="388" mass="42208">MGCFFVGASLSLVVPFMALFVEELGVKGPAVPFYAGIAVASSSLTSALMAPIWGSLADRYGRKPMMLRASIAMTMTMGGIAFVPSVFWLLLLRLLNGVFSGFVPNSTALIASQVPKNQSGYALGTLSTGTVAGTLMGPLLGGLIAEQFGMRNVFLLVGFFLFLVSVLTWWGIEEDYQQISKEEHLSSWDLLASIQHKDILLGLFLTSMTIQMIGQSISPILPLYVRELGQSDNIIFVSGLIVSAMGISSILTSGWMGKLGDKIGNHRLLLLALLYSGILYIFCALAQTPFQLGLLRFLFGIGTGALMPGVTALLNRMTPKEGISRIFSYNQLFFYVGGVLGPMMGSSIAMHVNYHWVFYGTAILAFIDLAFLLFIFRKYLKVREISAH</sequence>
<dbReference type="Pfam" id="PF00083">
    <property type="entry name" value="Sugar_tr"/>
    <property type="match status" value="1"/>
</dbReference>
<dbReference type="EMBL" id="SRRP01000001">
    <property type="protein sequence ID" value="TGN92309.1"/>
    <property type="molecule type" value="Genomic_DNA"/>
</dbReference>
<dbReference type="SUPFAM" id="SSF103473">
    <property type="entry name" value="MFS general substrate transporter"/>
    <property type="match status" value="2"/>
</dbReference>
<keyword evidence="6 7" id="KW-0472">Membrane</keyword>
<dbReference type="Proteomes" id="UP000297986">
    <property type="component" value="Unassembled WGS sequence"/>
</dbReference>
<dbReference type="AlphaFoldDB" id="A0A4Z1DXW0"/>
<keyword evidence="4 7" id="KW-0812">Transmembrane</keyword>
<keyword evidence="2" id="KW-0813">Transport</keyword>
<comment type="subcellular location">
    <subcellularLocation>
        <location evidence="1">Cell membrane</location>
        <topology evidence="1">Multi-pass membrane protein</topology>
    </subcellularLocation>
</comment>
<dbReference type="PANTHER" id="PTHR43414">
    <property type="entry name" value="MULTIDRUG RESISTANCE PROTEIN MDTG"/>
    <property type="match status" value="1"/>
</dbReference>
<keyword evidence="3" id="KW-1003">Cell membrane</keyword>
<feature type="transmembrane region" description="Helical" evidence="7">
    <location>
        <begin position="294"/>
        <end position="314"/>
    </location>
</feature>
<name>A0A4Z1DXW0_9STRE</name>
<dbReference type="PROSITE" id="PS50850">
    <property type="entry name" value="MFS"/>
    <property type="match status" value="1"/>
</dbReference>
<dbReference type="PRINTS" id="PR01035">
    <property type="entry name" value="TCRTETA"/>
</dbReference>
<reference evidence="9 10" key="1">
    <citation type="submission" date="2019-04" db="EMBL/GenBank/DDBJ databases">
        <title>Genome sequencing of Streptococcus rubneri DSM 26920(T).</title>
        <authorList>
            <person name="Kook J.-K."/>
            <person name="Park S.-N."/>
            <person name="Lim Y.K."/>
        </authorList>
    </citation>
    <scope>NUCLEOTIDE SEQUENCE [LARGE SCALE GENOMIC DNA]</scope>
    <source>
        <strain evidence="9 10">DSM 26920</strain>
    </source>
</reference>
<feature type="transmembrane region" description="Helical" evidence="7">
    <location>
        <begin position="153"/>
        <end position="172"/>
    </location>
</feature>
<evidence type="ECO:0000256" key="1">
    <source>
        <dbReference type="ARBA" id="ARBA00004651"/>
    </source>
</evidence>
<evidence type="ECO:0000256" key="5">
    <source>
        <dbReference type="ARBA" id="ARBA00022989"/>
    </source>
</evidence>
<dbReference type="GO" id="GO:0005886">
    <property type="term" value="C:plasma membrane"/>
    <property type="evidence" value="ECO:0007669"/>
    <property type="project" value="UniProtKB-SubCell"/>
</dbReference>
<evidence type="ECO:0000256" key="4">
    <source>
        <dbReference type="ARBA" id="ARBA00022692"/>
    </source>
</evidence>
<evidence type="ECO:0000256" key="3">
    <source>
        <dbReference type="ARBA" id="ARBA00022475"/>
    </source>
</evidence>
<feature type="transmembrane region" description="Helical" evidence="7">
    <location>
        <begin position="356"/>
        <end position="376"/>
    </location>
</feature>
<protein>
    <submittedName>
        <fullName evidence="9">MFS transporter</fullName>
    </submittedName>
</protein>
<dbReference type="Gene3D" id="1.20.1250.20">
    <property type="entry name" value="MFS general substrate transporter like domains"/>
    <property type="match status" value="2"/>
</dbReference>
<evidence type="ECO:0000313" key="9">
    <source>
        <dbReference type="EMBL" id="TGN92309.1"/>
    </source>
</evidence>
<feature type="transmembrane region" description="Helical" evidence="7">
    <location>
        <begin position="234"/>
        <end position="256"/>
    </location>
</feature>
<dbReference type="InterPro" id="IPR011701">
    <property type="entry name" value="MFS"/>
</dbReference>
<dbReference type="InterPro" id="IPR020846">
    <property type="entry name" value="MFS_dom"/>
</dbReference>
<comment type="caution">
    <text evidence="9">The sequence shown here is derived from an EMBL/GenBank/DDBJ whole genome shotgun (WGS) entry which is preliminary data.</text>
</comment>
<keyword evidence="10" id="KW-1185">Reference proteome</keyword>
<dbReference type="CDD" id="cd17391">
    <property type="entry name" value="MFS_MdtG_MDR_like"/>
    <property type="match status" value="1"/>
</dbReference>
<dbReference type="InterPro" id="IPR005828">
    <property type="entry name" value="MFS_sugar_transport-like"/>
</dbReference>
<evidence type="ECO:0000256" key="2">
    <source>
        <dbReference type="ARBA" id="ARBA00022448"/>
    </source>
</evidence>
<dbReference type="GO" id="GO:0022857">
    <property type="term" value="F:transmembrane transporter activity"/>
    <property type="evidence" value="ECO:0007669"/>
    <property type="project" value="InterPro"/>
</dbReference>